<dbReference type="EMBL" id="GBXM01071507">
    <property type="protein sequence ID" value="JAH37070.1"/>
    <property type="molecule type" value="Transcribed_RNA"/>
</dbReference>
<protein>
    <submittedName>
        <fullName evidence="1">Uncharacterized protein</fullName>
    </submittedName>
</protein>
<reference evidence="1" key="1">
    <citation type="submission" date="2014-11" db="EMBL/GenBank/DDBJ databases">
        <authorList>
            <person name="Amaro Gonzalez C."/>
        </authorList>
    </citation>
    <scope>NUCLEOTIDE SEQUENCE</scope>
</reference>
<dbReference type="AlphaFoldDB" id="A0A0E9S8R3"/>
<organism evidence="1">
    <name type="scientific">Anguilla anguilla</name>
    <name type="common">European freshwater eel</name>
    <name type="synonym">Muraena anguilla</name>
    <dbReference type="NCBI Taxonomy" id="7936"/>
    <lineage>
        <taxon>Eukaryota</taxon>
        <taxon>Metazoa</taxon>
        <taxon>Chordata</taxon>
        <taxon>Craniata</taxon>
        <taxon>Vertebrata</taxon>
        <taxon>Euteleostomi</taxon>
        <taxon>Actinopterygii</taxon>
        <taxon>Neopterygii</taxon>
        <taxon>Teleostei</taxon>
        <taxon>Anguilliformes</taxon>
        <taxon>Anguillidae</taxon>
        <taxon>Anguilla</taxon>
    </lineage>
</organism>
<name>A0A0E9S8R3_ANGAN</name>
<evidence type="ECO:0000313" key="1">
    <source>
        <dbReference type="EMBL" id="JAH37070.1"/>
    </source>
</evidence>
<sequence length="74" mass="8287">MQNDLRPAELKFQSGMLLSSRAGPGQASSQQNILLKVFGKVDDTYLSKKYITLYEKNSKMTTKGELSKSEKCPK</sequence>
<accession>A0A0E9S8R3</accession>
<reference evidence="1" key="2">
    <citation type="journal article" date="2015" name="Fish Shellfish Immunol.">
        <title>Early steps in the European eel (Anguilla anguilla)-Vibrio vulnificus interaction in the gills: Role of the RtxA13 toxin.</title>
        <authorList>
            <person name="Callol A."/>
            <person name="Pajuelo D."/>
            <person name="Ebbesson L."/>
            <person name="Teles M."/>
            <person name="MacKenzie S."/>
            <person name="Amaro C."/>
        </authorList>
    </citation>
    <scope>NUCLEOTIDE SEQUENCE</scope>
</reference>
<proteinExistence type="predicted"/>